<dbReference type="STRING" id="290340.AAur_0339"/>
<comment type="function">
    <text evidence="6">Repressor of the lactose catabolism operon. Galactose-6-phosphate is the inducer.</text>
</comment>
<dbReference type="KEGG" id="aau:AAur_0339"/>
<keyword evidence="5" id="KW-0804">Transcription</keyword>
<dbReference type="InterPro" id="IPR037171">
    <property type="entry name" value="NagB/RpiA_transferase-like"/>
</dbReference>
<dbReference type="SMART" id="SM00420">
    <property type="entry name" value="HTH_DEOR"/>
    <property type="match status" value="1"/>
</dbReference>
<dbReference type="GO" id="GO:0003700">
    <property type="term" value="F:DNA-binding transcription factor activity"/>
    <property type="evidence" value="ECO:0007669"/>
    <property type="project" value="InterPro"/>
</dbReference>
<dbReference type="InterPro" id="IPR018356">
    <property type="entry name" value="Tscrpt_reg_HTH_DeoR_CS"/>
</dbReference>
<dbReference type="EMBL" id="CP000474">
    <property type="protein sequence ID" value="ABM10004.1"/>
    <property type="molecule type" value="Genomic_DNA"/>
</dbReference>
<dbReference type="InterPro" id="IPR036390">
    <property type="entry name" value="WH_DNA-bd_sf"/>
</dbReference>
<evidence type="ECO:0000256" key="1">
    <source>
        <dbReference type="ARBA" id="ARBA00021390"/>
    </source>
</evidence>
<dbReference type="InterPro" id="IPR050313">
    <property type="entry name" value="Carb_Metab_HTH_regulators"/>
</dbReference>
<keyword evidence="3" id="KW-0805">Transcription regulation</keyword>
<dbReference type="PANTHER" id="PTHR30363">
    <property type="entry name" value="HTH-TYPE TRANSCRIPTIONAL REGULATOR SRLR-RELATED"/>
    <property type="match status" value="1"/>
</dbReference>
<dbReference type="Pfam" id="PF08220">
    <property type="entry name" value="HTH_DeoR"/>
    <property type="match status" value="1"/>
</dbReference>
<keyword evidence="4" id="KW-0238">DNA-binding</keyword>
<proteinExistence type="predicted"/>
<dbReference type="SUPFAM" id="SSF100950">
    <property type="entry name" value="NagB/RpiA/CoA transferase-like"/>
    <property type="match status" value="1"/>
</dbReference>
<dbReference type="InterPro" id="IPR014036">
    <property type="entry name" value="DeoR-like_C"/>
</dbReference>
<dbReference type="Gene3D" id="3.40.50.1360">
    <property type="match status" value="1"/>
</dbReference>
<dbReference type="InterPro" id="IPR036388">
    <property type="entry name" value="WH-like_DNA-bd_sf"/>
</dbReference>
<dbReference type="PROSITE" id="PS51000">
    <property type="entry name" value="HTH_DEOR_2"/>
    <property type="match status" value="1"/>
</dbReference>
<dbReference type="eggNOG" id="COG1349">
    <property type="taxonomic scope" value="Bacteria"/>
</dbReference>
<dbReference type="AlphaFoldDB" id="A1R1P4"/>
<dbReference type="PRINTS" id="PR00037">
    <property type="entry name" value="HTHLACR"/>
</dbReference>
<evidence type="ECO:0000256" key="4">
    <source>
        <dbReference type="ARBA" id="ARBA00023125"/>
    </source>
</evidence>
<dbReference type="SMART" id="SM01134">
    <property type="entry name" value="DeoRC"/>
    <property type="match status" value="1"/>
</dbReference>
<dbReference type="Proteomes" id="UP000000637">
    <property type="component" value="Chromosome"/>
</dbReference>
<accession>A1R1P4</accession>
<evidence type="ECO:0000313" key="9">
    <source>
        <dbReference type="Proteomes" id="UP000000637"/>
    </source>
</evidence>
<evidence type="ECO:0000313" key="8">
    <source>
        <dbReference type="EMBL" id="ABM10004.1"/>
    </source>
</evidence>
<feature type="domain" description="HTH deoR-type" evidence="7">
    <location>
        <begin position="19"/>
        <end position="74"/>
    </location>
</feature>
<dbReference type="SUPFAM" id="SSF46785">
    <property type="entry name" value="Winged helix' DNA-binding domain"/>
    <property type="match status" value="1"/>
</dbReference>
<evidence type="ECO:0000256" key="3">
    <source>
        <dbReference type="ARBA" id="ARBA00023015"/>
    </source>
</evidence>
<evidence type="ECO:0000256" key="5">
    <source>
        <dbReference type="ARBA" id="ARBA00023163"/>
    </source>
</evidence>
<dbReference type="Pfam" id="PF00455">
    <property type="entry name" value="DeoRC"/>
    <property type="match status" value="1"/>
</dbReference>
<organism evidence="8 9">
    <name type="scientific">Paenarthrobacter aurescens (strain TC1)</name>
    <dbReference type="NCBI Taxonomy" id="290340"/>
    <lineage>
        <taxon>Bacteria</taxon>
        <taxon>Bacillati</taxon>
        <taxon>Actinomycetota</taxon>
        <taxon>Actinomycetes</taxon>
        <taxon>Micrococcales</taxon>
        <taxon>Micrococcaceae</taxon>
        <taxon>Paenarthrobacter</taxon>
    </lineage>
</organism>
<dbReference type="InterPro" id="IPR001034">
    <property type="entry name" value="DeoR_HTH"/>
</dbReference>
<dbReference type="HOGENOM" id="CLU_060699_0_0_11"/>
<dbReference type="RefSeq" id="WP_011773104.1">
    <property type="nucleotide sequence ID" value="NC_008711.1"/>
</dbReference>
<keyword evidence="9" id="KW-1185">Reference proteome</keyword>
<dbReference type="Gene3D" id="1.10.10.10">
    <property type="entry name" value="Winged helix-like DNA-binding domain superfamily/Winged helix DNA-binding domain"/>
    <property type="match status" value="1"/>
</dbReference>
<name>A1R1P4_PAEAT</name>
<gene>
    <name evidence="8" type="ordered locus">AAur_0339</name>
</gene>
<protein>
    <recommendedName>
        <fullName evidence="1">Lactose phosphotransferase system repressor</fullName>
    </recommendedName>
</protein>
<keyword evidence="2" id="KW-0678">Repressor</keyword>
<dbReference type="PANTHER" id="PTHR30363:SF4">
    <property type="entry name" value="GLYCEROL-3-PHOSPHATE REGULON REPRESSOR"/>
    <property type="match status" value="1"/>
</dbReference>
<reference evidence="8 9" key="1">
    <citation type="journal article" date="2006" name="PLoS Genet.">
        <title>Secrets of soil survival revealed by the genome sequence of Arthrobacter aurescens TC1.</title>
        <authorList>
            <person name="Mongodin E.F."/>
            <person name="Shapir N."/>
            <person name="Daugherty S.C."/>
            <person name="DeBoy R.T."/>
            <person name="Emerson J.B."/>
            <person name="Shvartzbeyn A."/>
            <person name="Radune D."/>
            <person name="Vamathevan J."/>
            <person name="Riggs F."/>
            <person name="Grinberg V."/>
            <person name="Khouri H."/>
            <person name="Wackett L.P."/>
            <person name="Nelson K.E."/>
            <person name="Sadowsky M.J."/>
        </authorList>
    </citation>
    <scope>NUCLEOTIDE SEQUENCE [LARGE SCALE GENOMIC DNA]</scope>
    <source>
        <strain evidence="8 9">TC1</strain>
    </source>
</reference>
<evidence type="ECO:0000256" key="2">
    <source>
        <dbReference type="ARBA" id="ARBA00022491"/>
    </source>
</evidence>
<evidence type="ECO:0000259" key="7">
    <source>
        <dbReference type="PROSITE" id="PS51000"/>
    </source>
</evidence>
<sequence>MTPATQQANGRPDPRAPYADQRREFILAALRANGRADAADMALELGVTNETVRKDLVALEQLGLLRRVHGGAIPVGRLSYEPPVTARTTLSEEKELIARAALQHLPDNGSVLVDGGSTTAKLAEILPRDRALRIYTNTLSIATALMDAPLLTVYTLGGRVRPVTSAEVDGWAARALAEINVDVAFLGTTAVSLERGLTTHDPSEAAIKRLMLSSARRRILLADHSKFGKVSNCKHADLADIDLLITDAGINPEMLESLRSTGLGIEAV</sequence>
<dbReference type="OrthoDB" id="7688673at2"/>
<dbReference type="GO" id="GO:0003677">
    <property type="term" value="F:DNA binding"/>
    <property type="evidence" value="ECO:0007669"/>
    <property type="project" value="UniProtKB-KW"/>
</dbReference>
<dbReference type="PROSITE" id="PS00894">
    <property type="entry name" value="HTH_DEOR_1"/>
    <property type="match status" value="1"/>
</dbReference>
<evidence type="ECO:0000256" key="6">
    <source>
        <dbReference type="ARBA" id="ARBA00024937"/>
    </source>
</evidence>